<dbReference type="SUPFAM" id="SSF55136">
    <property type="entry name" value="Probable bacterial effector-binding domain"/>
    <property type="match status" value="1"/>
</dbReference>
<dbReference type="InterPro" id="IPR010499">
    <property type="entry name" value="AraC_E-bd"/>
</dbReference>
<dbReference type="Proteomes" id="UP000307087">
    <property type="component" value="Unassembled WGS sequence"/>
</dbReference>
<sequence length="160" mass="17029">MADMTPAPLILTDVPAAEPTVVEVAGDIPVVQLRHTAVTFDDLGSIFDSGYSVLAQLGPIGPGYAIYDGDMDKPFDVTLGFPVAQVPAQLPDGVEASTFPGGSVLLVSHLGSFEDLMPAWERFVAHEKAPQSLRAIEIYVTDPSVTPVEQQRTDLLLPLS</sequence>
<evidence type="ECO:0000313" key="3">
    <source>
        <dbReference type="Proteomes" id="UP000307087"/>
    </source>
</evidence>
<name>A0A4S8N0M4_9ACTN</name>
<proteinExistence type="predicted"/>
<dbReference type="SMART" id="SM00871">
    <property type="entry name" value="AraC_E_bind"/>
    <property type="match status" value="1"/>
</dbReference>
<dbReference type="InterPro" id="IPR029442">
    <property type="entry name" value="GyrI-like"/>
</dbReference>
<dbReference type="Pfam" id="PF06445">
    <property type="entry name" value="GyrI-like"/>
    <property type="match status" value="1"/>
</dbReference>
<feature type="domain" description="AraC effector-binding" evidence="1">
    <location>
        <begin position="17"/>
        <end position="160"/>
    </location>
</feature>
<dbReference type="InterPro" id="IPR011256">
    <property type="entry name" value="Reg_factor_effector_dom_sf"/>
</dbReference>
<evidence type="ECO:0000313" key="2">
    <source>
        <dbReference type="EMBL" id="THV09303.1"/>
    </source>
</evidence>
<keyword evidence="3" id="KW-1185">Reference proteome</keyword>
<evidence type="ECO:0000259" key="1">
    <source>
        <dbReference type="SMART" id="SM00871"/>
    </source>
</evidence>
<dbReference type="EMBL" id="STGW01000014">
    <property type="protein sequence ID" value="THV09303.1"/>
    <property type="molecule type" value="Genomic_DNA"/>
</dbReference>
<dbReference type="Gene3D" id="3.20.80.10">
    <property type="entry name" value="Regulatory factor, effector binding domain"/>
    <property type="match status" value="1"/>
</dbReference>
<accession>A0A4S8N0M4</accession>
<reference evidence="2 3" key="1">
    <citation type="journal article" date="2009" name="Int. J. Syst. Evol. Microbiol.">
        <title>Nocardioides caeni sp. nov., isolated from wastewater.</title>
        <authorList>
            <person name="Yoon J.H."/>
            <person name="Kang S.J."/>
            <person name="Park S."/>
            <person name="Kim W."/>
            <person name="Oh T.K."/>
        </authorList>
    </citation>
    <scope>NUCLEOTIDE SEQUENCE [LARGE SCALE GENOMIC DNA]</scope>
    <source>
        <strain evidence="2 3">DSM 23134</strain>
    </source>
</reference>
<organism evidence="2 3">
    <name type="scientific">Nocardioides caeni</name>
    <dbReference type="NCBI Taxonomy" id="574700"/>
    <lineage>
        <taxon>Bacteria</taxon>
        <taxon>Bacillati</taxon>
        <taxon>Actinomycetota</taxon>
        <taxon>Actinomycetes</taxon>
        <taxon>Propionibacteriales</taxon>
        <taxon>Nocardioidaceae</taxon>
        <taxon>Nocardioides</taxon>
    </lineage>
</organism>
<gene>
    <name evidence="2" type="ORF">E9934_16300</name>
</gene>
<comment type="caution">
    <text evidence="2">The sequence shown here is derived from an EMBL/GenBank/DDBJ whole genome shotgun (WGS) entry which is preliminary data.</text>
</comment>
<dbReference type="AlphaFoldDB" id="A0A4S8N0M4"/>
<protein>
    <submittedName>
        <fullName evidence="2">GyrI-like domain-containing protein</fullName>
    </submittedName>
</protein>